<name>A0A7W3QK94_ACTNM</name>
<reference evidence="3 4" key="1">
    <citation type="submission" date="2020-08" db="EMBL/GenBank/DDBJ databases">
        <title>Genomic Encyclopedia of Type Strains, Phase IV (KMG-IV): sequencing the most valuable type-strain genomes for metagenomic binning, comparative biology and taxonomic classification.</title>
        <authorList>
            <person name="Goeker M."/>
        </authorList>
    </citation>
    <scope>NUCLEOTIDE SEQUENCE [LARGE SCALE GENOMIC DNA]</scope>
    <source>
        <strain evidence="3 4">DSM 44197</strain>
    </source>
</reference>
<evidence type="ECO:0000313" key="4">
    <source>
        <dbReference type="Proteomes" id="UP000572680"/>
    </source>
</evidence>
<keyword evidence="3" id="KW-0560">Oxidoreductase</keyword>
<dbReference type="AlphaFoldDB" id="A0A7W3QK94"/>
<evidence type="ECO:0000256" key="2">
    <source>
        <dbReference type="SAM" id="SignalP"/>
    </source>
</evidence>
<dbReference type="GO" id="GO:0004784">
    <property type="term" value="F:superoxide dismutase activity"/>
    <property type="evidence" value="ECO:0007669"/>
    <property type="project" value="UniProtKB-EC"/>
</dbReference>
<protein>
    <submittedName>
        <fullName evidence="3">Cu-Zn family superoxide dismutase</fullName>
        <ecNumber evidence="3">1.15.1.1</ecNumber>
    </submittedName>
</protein>
<comment type="similarity">
    <text evidence="1">Belongs to the Cu-Zn superoxide dismutase family.</text>
</comment>
<keyword evidence="2" id="KW-0732">Signal</keyword>
<proteinExistence type="inferred from homology"/>
<sequence>MTGTRRKLMMTALSGAGIAVGSVAAGGGAAAADGHSVVVEVRDTFVTTKVKDATSYTYDPALVPAGARVKVRSASVRGQRNVTTLWLGGLKPRTHFMAHVHVGRCGVDPLASGGHYQHRVGGPVDAENEVWFSVRTDARGNARASAAHNWTYEPGRFPESVVVHEHGPQARRIACASVPFAS</sequence>
<feature type="signal peptide" evidence="2">
    <location>
        <begin position="1"/>
        <end position="25"/>
    </location>
</feature>
<evidence type="ECO:0000256" key="1">
    <source>
        <dbReference type="ARBA" id="ARBA00010457"/>
    </source>
</evidence>
<dbReference type="RefSeq" id="WP_182842725.1">
    <property type="nucleotide sequence ID" value="NZ_BAAALP010000035.1"/>
</dbReference>
<keyword evidence="4" id="KW-1185">Reference proteome</keyword>
<evidence type="ECO:0000313" key="3">
    <source>
        <dbReference type="EMBL" id="MBA8950279.1"/>
    </source>
</evidence>
<accession>A0A7W3QK94</accession>
<feature type="chain" id="PRO_5038514279" evidence="2">
    <location>
        <begin position="26"/>
        <end position="182"/>
    </location>
</feature>
<gene>
    <name evidence="3" type="ORF">HNR61_001892</name>
</gene>
<dbReference type="EC" id="1.15.1.1" evidence="3"/>
<comment type="caution">
    <text evidence="3">The sequence shown here is derived from an EMBL/GenBank/DDBJ whole genome shotgun (WGS) entry which is preliminary data.</text>
</comment>
<dbReference type="EMBL" id="JACJIA010000002">
    <property type="protein sequence ID" value="MBA8950279.1"/>
    <property type="molecule type" value="Genomic_DNA"/>
</dbReference>
<dbReference type="Proteomes" id="UP000572680">
    <property type="component" value="Unassembled WGS sequence"/>
</dbReference>
<dbReference type="SUPFAM" id="SSF49329">
    <property type="entry name" value="Cu,Zn superoxide dismutase-like"/>
    <property type="match status" value="1"/>
</dbReference>
<dbReference type="InterPro" id="IPR036423">
    <property type="entry name" value="SOD-like_Cu/Zn_dom_sf"/>
</dbReference>
<dbReference type="InterPro" id="IPR006311">
    <property type="entry name" value="TAT_signal"/>
</dbReference>
<dbReference type="GO" id="GO:0046872">
    <property type="term" value="F:metal ion binding"/>
    <property type="evidence" value="ECO:0007669"/>
    <property type="project" value="InterPro"/>
</dbReference>
<organism evidence="3 4">
    <name type="scientific">Actinomadura namibiensis</name>
    <dbReference type="NCBI Taxonomy" id="182080"/>
    <lineage>
        <taxon>Bacteria</taxon>
        <taxon>Bacillati</taxon>
        <taxon>Actinomycetota</taxon>
        <taxon>Actinomycetes</taxon>
        <taxon>Streptosporangiales</taxon>
        <taxon>Thermomonosporaceae</taxon>
        <taxon>Actinomadura</taxon>
    </lineage>
</organism>
<dbReference type="PROSITE" id="PS51318">
    <property type="entry name" value="TAT"/>
    <property type="match status" value="1"/>
</dbReference>